<name>A0ABW1XGY8_9ALTE</name>
<feature type="coiled-coil region" evidence="1">
    <location>
        <begin position="274"/>
        <end position="301"/>
    </location>
</feature>
<dbReference type="InterPro" id="IPR001611">
    <property type="entry name" value="Leu-rich_rpt"/>
</dbReference>
<evidence type="ECO:0000313" key="4">
    <source>
        <dbReference type="Proteomes" id="UP001596364"/>
    </source>
</evidence>
<feature type="transmembrane region" description="Helical" evidence="2">
    <location>
        <begin position="426"/>
        <end position="451"/>
    </location>
</feature>
<keyword evidence="2" id="KW-1133">Transmembrane helix</keyword>
<gene>
    <name evidence="3" type="ORF">ACFP85_03900</name>
</gene>
<dbReference type="RefSeq" id="WP_377148470.1">
    <property type="nucleotide sequence ID" value="NZ_JBHSUS010000001.1"/>
</dbReference>
<dbReference type="EMBL" id="JBHSUS010000001">
    <property type="protein sequence ID" value="MFC6439290.1"/>
    <property type="molecule type" value="Genomic_DNA"/>
</dbReference>
<dbReference type="Proteomes" id="UP001596364">
    <property type="component" value="Unassembled WGS sequence"/>
</dbReference>
<evidence type="ECO:0000256" key="1">
    <source>
        <dbReference type="SAM" id="Coils"/>
    </source>
</evidence>
<dbReference type="PANTHER" id="PTHR32309:SF13">
    <property type="entry name" value="FERRIC ENTEROBACTIN TRANSPORT PROTEIN FEPE"/>
    <property type="match status" value="1"/>
</dbReference>
<sequence length="494" mass="55292">MRNALLLNLAMVIAGAWRRRYALVLPILLMPILGAVASLFAPKSYETSTTILIEEAARHNPFLEDMTVATNLKKRMTAVNALLHSNHILTDVAQRTGLIKEGMEDRAIREALNHLSKSLQADLVGEDLIKLTYKAPHPDGMAELLQLVSLRFVERIIAPQRTTIFRSEEFLKKELADRLALLQEAETQVATYKSEHLNELPNLFSNNIQRLSDLKELRATRMRELSSARATQEGLRQQLSQTNPIVGKIEESIVTVLSDLAILRSRYTDEHSRIQALLHRLDTLQAERAKLVADNGSLQNTDIESLWNLISSQAISPDDSTHTLLISQLQTLQNNINQVNGLGREVESLDREILALETSMSSVSVHEQRLTELERDLAINRKIYNELQERYQKAKVTGALGRWEENERVKLIDPPSTPTVPTNLPLALFIIAGLAGGIVLGAGIALCLELLDSTIRYRRTVEQQLQLPVIARVPLITPANASPTYSPQQEHISV</sequence>
<proteinExistence type="predicted"/>
<keyword evidence="4" id="KW-1185">Reference proteome</keyword>
<dbReference type="PANTHER" id="PTHR32309">
    <property type="entry name" value="TYROSINE-PROTEIN KINASE"/>
    <property type="match status" value="1"/>
</dbReference>
<accession>A0ABW1XGY8</accession>
<evidence type="ECO:0000313" key="3">
    <source>
        <dbReference type="EMBL" id="MFC6439290.1"/>
    </source>
</evidence>
<keyword evidence="2" id="KW-0812">Transmembrane</keyword>
<keyword evidence="1" id="KW-0175">Coiled coil</keyword>
<evidence type="ECO:0000256" key="2">
    <source>
        <dbReference type="SAM" id="Phobius"/>
    </source>
</evidence>
<dbReference type="PROSITE" id="PS51450">
    <property type="entry name" value="LRR"/>
    <property type="match status" value="1"/>
</dbReference>
<keyword evidence="2" id="KW-0472">Membrane</keyword>
<feature type="transmembrane region" description="Helical" evidence="2">
    <location>
        <begin position="21"/>
        <end position="41"/>
    </location>
</feature>
<feature type="coiled-coil region" evidence="1">
    <location>
        <begin position="332"/>
        <end position="390"/>
    </location>
</feature>
<comment type="caution">
    <text evidence="3">The sequence shown here is derived from an EMBL/GenBank/DDBJ whole genome shotgun (WGS) entry which is preliminary data.</text>
</comment>
<dbReference type="InterPro" id="IPR050445">
    <property type="entry name" value="Bact_polysacc_biosynth/exp"/>
</dbReference>
<organism evidence="3 4">
    <name type="scientific">Pseudobowmanella zhangzhouensis</name>
    <dbReference type="NCBI Taxonomy" id="1537679"/>
    <lineage>
        <taxon>Bacteria</taxon>
        <taxon>Pseudomonadati</taxon>
        <taxon>Pseudomonadota</taxon>
        <taxon>Gammaproteobacteria</taxon>
        <taxon>Alteromonadales</taxon>
        <taxon>Alteromonadaceae</taxon>
    </lineage>
</organism>
<protein>
    <submittedName>
        <fullName evidence="3">GumC family protein</fullName>
    </submittedName>
</protein>
<reference evidence="4" key="1">
    <citation type="journal article" date="2019" name="Int. J. Syst. Evol. Microbiol.">
        <title>The Global Catalogue of Microorganisms (GCM) 10K type strain sequencing project: providing services to taxonomists for standard genome sequencing and annotation.</title>
        <authorList>
            <consortium name="The Broad Institute Genomics Platform"/>
            <consortium name="The Broad Institute Genome Sequencing Center for Infectious Disease"/>
            <person name="Wu L."/>
            <person name="Ma J."/>
        </authorList>
    </citation>
    <scope>NUCLEOTIDE SEQUENCE [LARGE SCALE GENOMIC DNA]</scope>
    <source>
        <strain evidence="4">CGMCC 1.16031</strain>
    </source>
</reference>